<dbReference type="InterPro" id="IPR005227">
    <property type="entry name" value="YqgF"/>
</dbReference>
<protein>
    <recommendedName>
        <fullName evidence="2">Holliday junction resolvase RuvX</fullName>
    </recommendedName>
</protein>
<reference evidence="1" key="1">
    <citation type="submission" date="2018-05" db="EMBL/GenBank/DDBJ databases">
        <authorList>
            <person name="Lanie J.A."/>
            <person name="Ng W.-L."/>
            <person name="Kazmierczak K.M."/>
            <person name="Andrzejewski T.M."/>
            <person name="Davidsen T.M."/>
            <person name="Wayne K.J."/>
            <person name="Tettelin H."/>
            <person name="Glass J.I."/>
            <person name="Rusch D."/>
            <person name="Podicherti R."/>
            <person name="Tsui H.-C.T."/>
            <person name="Winkler M.E."/>
        </authorList>
    </citation>
    <scope>NUCLEOTIDE SEQUENCE</scope>
</reference>
<dbReference type="Gene3D" id="3.30.420.140">
    <property type="entry name" value="YqgF/RNase H-like domain"/>
    <property type="match status" value="1"/>
</dbReference>
<dbReference type="SUPFAM" id="SSF53098">
    <property type="entry name" value="Ribonuclease H-like"/>
    <property type="match status" value="1"/>
</dbReference>
<name>A0A381TK92_9ZZZZ</name>
<dbReference type="EMBL" id="UINC01004445">
    <property type="protein sequence ID" value="SVA14383.1"/>
    <property type="molecule type" value="Genomic_DNA"/>
</dbReference>
<dbReference type="AlphaFoldDB" id="A0A381TK92"/>
<dbReference type="InterPro" id="IPR037027">
    <property type="entry name" value="YqgF/RNaseH-like_dom_sf"/>
</dbReference>
<accession>A0A381TK92</accession>
<dbReference type="GO" id="GO:0006364">
    <property type="term" value="P:rRNA processing"/>
    <property type="evidence" value="ECO:0007669"/>
    <property type="project" value="InterPro"/>
</dbReference>
<dbReference type="Pfam" id="PF03652">
    <property type="entry name" value="RuvX"/>
    <property type="match status" value="1"/>
</dbReference>
<gene>
    <name evidence="1" type="ORF">METZ01_LOCUS67237</name>
</gene>
<sequence length="78" mass="9229">MNDEYSEVEKLIREFIKKLSLRFPDTPIDRYDERFSSKIAFQTMIDAGLTKKNRRNKNIVDKISATIILQGYLKSKEE</sequence>
<dbReference type="InterPro" id="IPR012337">
    <property type="entry name" value="RNaseH-like_sf"/>
</dbReference>
<organism evidence="1">
    <name type="scientific">marine metagenome</name>
    <dbReference type="NCBI Taxonomy" id="408172"/>
    <lineage>
        <taxon>unclassified sequences</taxon>
        <taxon>metagenomes</taxon>
        <taxon>ecological metagenomes</taxon>
    </lineage>
</organism>
<evidence type="ECO:0000313" key="1">
    <source>
        <dbReference type="EMBL" id="SVA14383.1"/>
    </source>
</evidence>
<proteinExistence type="predicted"/>
<evidence type="ECO:0008006" key="2">
    <source>
        <dbReference type="Google" id="ProtNLM"/>
    </source>
</evidence>